<proteinExistence type="predicted"/>
<keyword evidence="1" id="KW-0732">Signal</keyword>
<gene>
    <name evidence="2" type="ORF">DWU98_19665</name>
</gene>
<organism evidence="2 3">
    <name type="scientific">Dyella monticola</name>
    <dbReference type="NCBI Taxonomy" id="1927958"/>
    <lineage>
        <taxon>Bacteria</taxon>
        <taxon>Pseudomonadati</taxon>
        <taxon>Pseudomonadota</taxon>
        <taxon>Gammaproteobacteria</taxon>
        <taxon>Lysobacterales</taxon>
        <taxon>Rhodanobacteraceae</taxon>
        <taxon>Dyella</taxon>
    </lineage>
</organism>
<dbReference type="OrthoDB" id="5949813at2"/>
<feature type="chain" id="PRO_5016563407" evidence="1">
    <location>
        <begin position="22"/>
        <end position="266"/>
    </location>
</feature>
<evidence type="ECO:0000256" key="1">
    <source>
        <dbReference type="SAM" id="SignalP"/>
    </source>
</evidence>
<evidence type="ECO:0000313" key="3">
    <source>
        <dbReference type="Proteomes" id="UP000254258"/>
    </source>
</evidence>
<evidence type="ECO:0000313" key="2">
    <source>
        <dbReference type="EMBL" id="RDS79093.1"/>
    </source>
</evidence>
<name>A0A370WSL3_9GAMM</name>
<dbReference type="AlphaFoldDB" id="A0A370WSL3"/>
<feature type="signal peptide" evidence="1">
    <location>
        <begin position="1"/>
        <end position="21"/>
    </location>
</feature>
<keyword evidence="3" id="KW-1185">Reference proteome</keyword>
<dbReference type="EMBL" id="QRBE01000017">
    <property type="protein sequence ID" value="RDS79093.1"/>
    <property type="molecule type" value="Genomic_DNA"/>
</dbReference>
<dbReference type="Proteomes" id="UP000254258">
    <property type="component" value="Unassembled WGS sequence"/>
</dbReference>
<dbReference type="InterPro" id="IPR021307">
    <property type="entry name" value="DUF2884"/>
</dbReference>
<dbReference type="Pfam" id="PF11101">
    <property type="entry name" value="DUF2884"/>
    <property type="match status" value="1"/>
</dbReference>
<accession>A0A370WSL3</accession>
<comment type="caution">
    <text evidence="2">The sequence shown here is derived from an EMBL/GenBank/DDBJ whole genome shotgun (WGS) entry which is preliminary data.</text>
</comment>
<protein>
    <submittedName>
        <fullName evidence="2">DUF2884 family protein</fullName>
    </submittedName>
</protein>
<dbReference type="RefSeq" id="WP_115497297.1">
    <property type="nucleotide sequence ID" value="NZ_QRBE01000017.1"/>
</dbReference>
<sequence>MRRLPFVIPMLALTVAITAPAASHAHNLQCSYSSDYDVQVKAEGIVFTRDSGQPGVVFIHDGSLRVDGRDVHVSNADAVRLREYEHHVRDLVPQVASMARDGVNIGYAAITTVVATLSDNGDERTRLLHELRDRQTDALNHIDHTLGRGEWQAGDEDDLFDKNLEDTVADLVGSITGDVVKDALSGDSNKLASLQARTDALNAMLDKAIDAPADKLGQRADALCPQLGELQRLQDQWAFRLEGGERLQLISTDTERSNKASQYAQR</sequence>
<reference evidence="2 3" key="1">
    <citation type="submission" date="2018-07" db="EMBL/GenBank/DDBJ databases">
        <title>Dyella monticola sp. nov. and Dyella psychrodurans sp. nov. isolated from monsoon evergreen broad-leaved forest soil of Dinghu Mountain, China.</title>
        <authorList>
            <person name="Gao Z."/>
            <person name="Qiu L."/>
        </authorList>
    </citation>
    <scope>NUCLEOTIDE SEQUENCE [LARGE SCALE GENOMIC DNA]</scope>
    <source>
        <strain evidence="2 3">4G-K06</strain>
    </source>
</reference>